<dbReference type="Gene3D" id="3.40.470.10">
    <property type="entry name" value="Uracil-DNA glycosylase-like domain"/>
    <property type="match status" value="1"/>
</dbReference>
<dbReference type="Proteomes" id="UP000254055">
    <property type="component" value="Unassembled WGS sequence"/>
</dbReference>
<evidence type="ECO:0000313" key="2">
    <source>
        <dbReference type="Proteomes" id="UP000254055"/>
    </source>
</evidence>
<dbReference type="SUPFAM" id="SSF52141">
    <property type="entry name" value="Uracil-DNA glycosylase-like"/>
    <property type="match status" value="1"/>
</dbReference>
<gene>
    <name evidence="1" type="ORF">NCTC12229_00038</name>
</gene>
<dbReference type="CDD" id="cd10032">
    <property type="entry name" value="UDG-F6_HDG"/>
    <property type="match status" value="1"/>
</dbReference>
<evidence type="ECO:0000313" key="1">
    <source>
        <dbReference type="EMBL" id="SUA35635.1"/>
    </source>
</evidence>
<name>A0A378WFY6_9NEIS</name>
<accession>A0A378WFY6</accession>
<proteinExistence type="predicted"/>
<sequence length="206" mass="22764">MPKLTAAAAMNPTVETHPLAPFAPANATLLMLGSFPPPRARWKMDFYYPNFQNDMWRIFGLVFFGDKDYFVEPGGKAFKEALIRSFLTERGIAISDTAHQVIRLQGNASDKFLQIVKPVDLAALLNIMPKCTTVMTTGELATDTLLSLMPSETAKPAIGRYSETEFAGRPLRLYRLPSSSRAYPLPLAEKAAAYGAFFREIGLAKP</sequence>
<dbReference type="AlphaFoldDB" id="A0A378WFY6"/>
<protein>
    <submittedName>
        <fullName evidence="1">Putative DNA glycosylase</fullName>
    </submittedName>
</protein>
<dbReference type="RefSeq" id="WP_258553538.1">
    <property type="nucleotide sequence ID" value="NZ_UGRS01000001.1"/>
</dbReference>
<reference evidence="1 2" key="1">
    <citation type="submission" date="2018-06" db="EMBL/GenBank/DDBJ databases">
        <authorList>
            <consortium name="Pathogen Informatics"/>
            <person name="Doyle S."/>
        </authorList>
    </citation>
    <scope>NUCLEOTIDE SEQUENCE [LARGE SCALE GENOMIC DNA]</scope>
    <source>
        <strain evidence="1 2">NCTC12229</strain>
    </source>
</reference>
<organism evidence="1 2">
    <name type="scientific">Neisseria zoodegmatis</name>
    <dbReference type="NCBI Taxonomy" id="326523"/>
    <lineage>
        <taxon>Bacteria</taxon>
        <taxon>Pseudomonadati</taxon>
        <taxon>Pseudomonadota</taxon>
        <taxon>Betaproteobacteria</taxon>
        <taxon>Neisseriales</taxon>
        <taxon>Neisseriaceae</taxon>
        <taxon>Neisseria</taxon>
    </lineage>
</organism>
<dbReference type="InterPro" id="IPR036895">
    <property type="entry name" value="Uracil-DNA_glycosylase-like_sf"/>
</dbReference>
<dbReference type="EMBL" id="UGRS01000001">
    <property type="protein sequence ID" value="SUA35635.1"/>
    <property type="molecule type" value="Genomic_DNA"/>
</dbReference>